<reference evidence="3" key="1">
    <citation type="submission" date="2023-10" db="EMBL/GenBank/DDBJ databases">
        <title>Genome assemblies of two species of porcelain crab, Petrolisthes cinctipes and Petrolisthes manimaculis (Anomura: Porcellanidae).</title>
        <authorList>
            <person name="Angst P."/>
        </authorList>
    </citation>
    <scope>NUCLEOTIDE SEQUENCE</scope>
    <source>
        <strain evidence="3">PB745_01</strain>
        <tissue evidence="3">Gill</tissue>
    </source>
</reference>
<dbReference type="InterPro" id="IPR023393">
    <property type="entry name" value="START-like_dom_sf"/>
</dbReference>
<dbReference type="PRINTS" id="PR00391">
    <property type="entry name" value="PITRANSFER"/>
</dbReference>
<feature type="compositionally biased region" description="Polar residues" evidence="1">
    <location>
        <begin position="244"/>
        <end position="257"/>
    </location>
</feature>
<dbReference type="GO" id="GO:0071944">
    <property type="term" value="C:cell periphery"/>
    <property type="evidence" value="ECO:0007669"/>
    <property type="project" value="UniProtKB-ARBA"/>
</dbReference>
<dbReference type="InterPro" id="IPR001666">
    <property type="entry name" value="PI_transfer"/>
</dbReference>
<keyword evidence="4" id="KW-1185">Reference proteome</keyword>
<evidence type="ECO:0000313" key="4">
    <source>
        <dbReference type="Proteomes" id="UP001286313"/>
    </source>
</evidence>
<name>A0AAE1BVJ6_PETCI</name>
<dbReference type="PANTHER" id="PTHR10658:SF54">
    <property type="entry name" value="CYTOPLASMIC PHOSPHATIDYLINOSITOL TRANSFER PROTEIN 1"/>
    <property type="match status" value="1"/>
</dbReference>
<proteinExistence type="predicted"/>
<evidence type="ECO:0000256" key="1">
    <source>
        <dbReference type="SAM" id="MobiDB-lite"/>
    </source>
</evidence>
<organism evidence="3 4">
    <name type="scientific">Petrolisthes cinctipes</name>
    <name type="common">Flat porcelain crab</name>
    <dbReference type="NCBI Taxonomy" id="88211"/>
    <lineage>
        <taxon>Eukaryota</taxon>
        <taxon>Metazoa</taxon>
        <taxon>Ecdysozoa</taxon>
        <taxon>Arthropoda</taxon>
        <taxon>Crustacea</taxon>
        <taxon>Multicrustacea</taxon>
        <taxon>Malacostraca</taxon>
        <taxon>Eumalacostraca</taxon>
        <taxon>Eucarida</taxon>
        <taxon>Decapoda</taxon>
        <taxon>Pleocyemata</taxon>
        <taxon>Anomura</taxon>
        <taxon>Galatheoidea</taxon>
        <taxon>Porcellanidae</taxon>
        <taxon>Petrolisthes</taxon>
    </lineage>
</organism>
<dbReference type="GO" id="GO:0008526">
    <property type="term" value="F:phosphatidylinositol transfer activity"/>
    <property type="evidence" value="ECO:0007669"/>
    <property type="project" value="TreeGrafter"/>
</dbReference>
<feature type="region of interest" description="Disordered" evidence="1">
    <location>
        <begin position="244"/>
        <end position="321"/>
    </location>
</feature>
<dbReference type="Proteomes" id="UP001286313">
    <property type="component" value="Unassembled WGS sequence"/>
</dbReference>
<accession>A0AAE1BVJ6</accession>
<dbReference type="PANTHER" id="PTHR10658">
    <property type="entry name" value="PHOSPHATIDYLINOSITOL TRANSFER PROTEIN"/>
    <property type="match status" value="1"/>
</dbReference>
<dbReference type="SUPFAM" id="SSF55961">
    <property type="entry name" value="Bet v1-like"/>
    <property type="match status" value="1"/>
</dbReference>
<dbReference type="FunFam" id="3.30.530.20:FF:000028">
    <property type="entry name" value="Phosphatidylinositol transfer protein 5"/>
    <property type="match status" value="1"/>
</dbReference>
<feature type="compositionally biased region" description="Polar residues" evidence="1">
    <location>
        <begin position="291"/>
        <end position="314"/>
    </location>
</feature>
<gene>
    <name evidence="3" type="ORF">Pcinc_036016</name>
</gene>
<sequence length="321" mass="37039">MPMTVEEYNIGQLYMIARHSCEQSNGEEGVEVIENAPYTDPVHGRGQFTEKRVHLSGKLPVWIRSYIPRFIYLTEKAWNYYPYTETEYTCSVIPRFSVKIRTRYQNNNGTSDNCLSMEEEELKQRVVDHVDILTDPVDEKHYKKDEDLSLFKSEKTGRGPLREGWREAAEIIMCSYKLVDVSFQVFGLQTRVEDFVHRAIRNVLLLGHRQAFAWIDEWYGMTLEGVRQYESGMQEKTNEKIRLAQQNASEDGTDTSPSSEKSKEEDEEVEEENKEQGKPGQSKSAPKKRGSLTSQGSSEVGKTSPTTPQRTGYLSSWFKWS</sequence>
<dbReference type="Gene3D" id="3.30.530.20">
    <property type="match status" value="1"/>
</dbReference>
<feature type="domain" description="Phosphatidylinositol transfer protein N-terminal" evidence="2">
    <location>
        <begin position="1"/>
        <end position="235"/>
    </location>
</feature>
<comment type="caution">
    <text evidence="3">The sequence shown here is derived from an EMBL/GenBank/DDBJ whole genome shotgun (WGS) entry which is preliminary data.</text>
</comment>
<dbReference type="InterPro" id="IPR055261">
    <property type="entry name" value="PI_transfer_N"/>
</dbReference>
<dbReference type="GO" id="GO:0035091">
    <property type="term" value="F:phosphatidylinositol binding"/>
    <property type="evidence" value="ECO:0007669"/>
    <property type="project" value="TreeGrafter"/>
</dbReference>
<dbReference type="GO" id="GO:0005737">
    <property type="term" value="C:cytoplasm"/>
    <property type="evidence" value="ECO:0007669"/>
    <property type="project" value="UniProtKB-ARBA"/>
</dbReference>
<protein>
    <recommendedName>
        <fullName evidence="2">Phosphatidylinositol transfer protein N-terminal domain-containing protein</fullName>
    </recommendedName>
</protein>
<dbReference type="AlphaFoldDB" id="A0AAE1BVJ6"/>
<dbReference type="EMBL" id="JAWQEG010005529">
    <property type="protein sequence ID" value="KAK3857746.1"/>
    <property type="molecule type" value="Genomic_DNA"/>
</dbReference>
<evidence type="ECO:0000259" key="2">
    <source>
        <dbReference type="Pfam" id="PF02121"/>
    </source>
</evidence>
<dbReference type="Pfam" id="PF02121">
    <property type="entry name" value="IP_trans"/>
    <property type="match status" value="1"/>
</dbReference>
<evidence type="ECO:0000313" key="3">
    <source>
        <dbReference type="EMBL" id="KAK3857746.1"/>
    </source>
</evidence>